<protein>
    <submittedName>
        <fullName evidence="5">Response regulator</fullName>
    </submittedName>
</protein>
<dbReference type="InterPro" id="IPR039420">
    <property type="entry name" value="WalR-like"/>
</dbReference>
<dbReference type="PRINTS" id="PR00038">
    <property type="entry name" value="HTHLUXR"/>
</dbReference>
<feature type="domain" description="HTH luxR-type" evidence="3">
    <location>
        <begin position="134"/>
        <end position="199"/>
    </location>
</feature>
<accession>A0ABV9BD16</accession>
<evidence type="ECO:0000256" key="1">
    <source>
        <dbReference type="ARBA" id="ARBA00023125"/>
    </source>
</evidence>
<dbReference type="CDD" id="cd06170">
    <property type="entry name" value="LuxR_C_like"/>
    <property type="match status" value="1"/>
</dbReference>
<dbReference type="RefSeq" id="WP_358215189.1">
    <property type="nucleotide sequence ID" value="NZ_JBHSFS010000001.1"/>
</dbReference>
<evidence type="ECO:0000259" key="3">
    <source>
        <dbReference type="PROSITE" id="PS50043"/>
    </source>
</evidence>
<dbReference type="InterPro" id="IPR001789">
    <property type="entry name" value="Sig_transdc_resp-reg_receiver"/>
</dbReference>
<evidence type="ECO:0000259" key="4">
    <source>
        <dbReference type="PROSITE" id="PS50110"/>
    </source>
</evidence>
<gene>
    <name evidence="5" type="ORF">ACFPEN_00445</name>
</gene>
<dbReference type="PANTHER" id="PTHR43214">
    <property type="entry name" value="TWO-COMPONENT RESPONSE REGULATOR"/>
    <property type="match status" value="1"/>
</dbReference>
<dbReference type="PROSITE" id="PS50043">
    <property type="entry name" value="HTH_LUXR_2"/>
    <property type="match status" value="1"/>
</dbReference>
<dbReference type="SMART" id="SM00421">
    <property type="entry name" value="HTH_LUXR"/>
    <property type="match status" value="1"/>
</dbReference>
<evidence type="ECO:0000313" key="5">
    <source>
        <dbReference type="EMBL" id="MFC4511395.1"/>
    </source>
</evidence>
<dbReference type="PANTHER" id="PTHR43214:SF42">
    <property type="entry name" value="TRANSCRIPTIONAL REGULATORY PROTEIN DESR"/>
    <property type="match status" value="1"/>
</dbReference>
<keyword evidence="2" id="KW-0597">Phosphoprotein</keyword>
<dbReference type="SUPFAM" id="SSF52172">
    <property type="entry name" value="CheY-like"/>
    <property type="match status" value="1"/>
</dbReference>
<dbReference type="PROSITE" id="PS50110">
    <property type="entry name" value="RESPONSE_REGULATORY"/>
    <property type="match status" value="1"/>
</dbReference>
<dbReference type="SUPFAM" id="SSF46894">
    <property type="entry name" value="C-terminal effector domain of the bipartite response regulators"/>
    <property type="match status" value="1"/>
</dbReference>
<feature type="modified residue" description="4-aspartylphosphate" evidence="2">
    <location>
        <position position="54"/>
    </location>
</feature>
<reference evidence="6" key="1">
    <citation type="journal article" date="2019" name="Int. J. Syst. Evol. Microbiol.">
        <title>The Global Catalogue of Microorganisms (GCM) 10K type strain sequencing project: providing services to taxonomists for standard genome sequencing and annotation.</title>
        <authorList>
            <consortium name="The Broad Institute Genomics Platform"/>
            <consortium name="The Broad Institute Genome Sequencing Center for Infectious Disease"/>
            <person name="Wu L."/>
            <person name="Ma J."/>
        </authorList>
    </citation>
    <scope>NUCLEOTIDE SEQUENCE [LARGE SCALE GENOMIC DNA]</scope>
    <source>
        <strain evidence="6">CECT 8064</strain>
    </source>
</reference>
<sequence>MIRILIAEDMVLLRRALAELMALEPDMNVVAELARGDKIVPMAVELNPDVAVLDIDLPGVDGITAAAALGEAVPGCRILMLTGLRQPGTLRRALAARVSGFLLKDTEPARLAQAIRDVSAGRRVIDPELALAALEETTQPLTPRELEVLRLAAQGEDPVRIANRLFLSPGTVRNYLSSTVIKLGARNRMDAVRIAREAGWL</sequence>
<organism evidence="5 6">
    <name type="scientific">Streptomyces ehimensis</name>
    <dbReference type="NCBI Taxonomy" id="68195"/>
    <lineage>
        <taxon>Bacteria</taxon>
        <taxon>Bacillati</taxon>
        <taxon>Actinomycetota</taxon>
        <taxon>Actinomycetes</taxon>
        <taxon>Kitasatosporales</taxon>
        <taxon>Streptomycetaceae</taxon>
        <taxon>Streptomyces</taxon>
    </lineage>
</organism>
<dbReference type="InterPro" id="IPR011006">
    <property type="entry name" value="CheY-like_superfamily"/>
</dbReference>
<keyword evidence="1" id="KW-0238">DNA-binding</keyword>
<proteinExistence type="predicted"/>
<dbReference type="Gene3D" id="3.40.50.2300">
    <property type="match status" value="1"/>
</dbReference>
<dbReference type="InterPro" id="IPR016032">
    <property type="entry name" value="Sig_transdc_resp-reg_C-effctor"/>
</dbReference>
<name>A0ABV9BD16_9ACTN</name>
<evidence type="ECO:0000313" key="6">
    <source>
        <dbReference type="Proteomes" id="UP001595990"/>
    </source>
</evidence>
<dbReference type="InterPro" id="IPR000792">
    <property type="entry name" value="Tscrpt_reg_LuxR_C"/>
</dbReference>
<comment type="caution">
    <text evidence="5">The sequence shown here is derived from an EMBL/GenBank/DDBJ whole genome shotgun (WGS) entry which is preliminary data.</text>
</comment>
<feature type="domain" description="Response regulatory" evidence="4">
    <location>
        <begin position="3"/>
        <end position="119"/>
    </location>
</feature>
<evidence type="ECO:0000256" key="2">
    <source>
        <dbReference type="PROSITE-ProRule" id="PRU00169"/>
    </source>
</evidence>
<dbReference type="Proteomes" id="UP001595990">
    <property type="component" value="Unassembled WGS sequence"/>
</dbReference>
<keyword evidence="6" id="KW-1185">Reference proteome</keyword>
<dbReference type="Pfam" id="PF00196">
    <property type="entry name" value="GerE"/>
    <property type="match status" value="1"/>
</dbReference>
<dbReference type="SMART" id="SM00448">
    <property type="entry name" value="REC"/>
    <property type="match status" value="1"/>
</dbReference>
<dbReference type="Pfam" id="PF00072">
    <property type="entry name" value="Response_reg"/>
    <property type="match status" value="1"/>
</dbReference>
<dbReference type="EMBL" id="JBHSFS010000001">
    <property type="protein sequence ID" value="MFC4511395.1"/>
    <property type="molecule type" value="Genomic_DNA"/>
</dbReference>